<dbReference type="InterPro" id="IPR010982">
    <property type="entry name" value="Lambda_DNA-bd_dom_sf"/>
</dbReference>
<evidence type="ECO:0000313" key="3">
    <source>
        <dbReference type="Proteomes" id="UP001501295"/>
    </source>
</evidence>
<dbReference type="Gene3D" id="1.10.260.40">
    <property type="entry name" value="lambda repressor-like DNA-binding domains"/>
    <property type="match status" value="1"/>
</dbReference>
<sequence>MIELMKELEAARQLPPPRLAREIRAAAGVSQARMAETLGVQRVTVVRWENGTRRPRREHLVAYVALLQSLQRVSAA</sequence>
<reference evidence="3" key="1">
    <citation type="journal article" date="2019" name="Int. J. Syst. Evol. Microbiol.">
        <title>The Global Catalogue of Microorganisms (GCM) 10K type strain sequencing project: providing services to taxonomists for standard genome sequencing and annotation.</title>
        <authorList>
            <consortium name="The Broad Institute Genomics Platform"/>
            <consortium name="The Broad Institute Genome Sequencing Center for Infectious Disease"/>
            <person name="Wu L."/>
            <person name="Ma J."/>
        </authorList>
    </citation>
    <scope>NUCLEOTIDE SEQUENCE [LARGE SCALE GENOMIC DNA]</scope>
    <source>
        <strain evidence="3">JCM 18956</strain>
    </source>
</reference>
<proteinExistence type="predicted"/>
<keyword evidence="3" id="KW-1185">Reference proteome</keyword>
<dbReference type="SUPFAM" id="SSF47413">
    <property type="entry name" value="lambda repressor-like DNA-binding domains"/>
    <property type="match status" value="1"/>
</dbReference>
<protein>
    <recommendedName>
        <fullName evidence="1">HTH cro/C1-type domain-containing protein</fullName>
    </recommendedName>
</protein>
<gene>
    <name evidence="2" type="ORF">GCM10025780_36540</name>
</gene>
<dbReference type="Pfam" id="PF01381">
    <property type="entry name" value="HTH_3"/>
    <property type="match status" value="1"/>
</dbReference>
<evidence type="ECO:0000259" key="1">
    <source>
        <dbReference type="PROSITE" id="PS50943"/>
    </source>
</evidence>
<evidence type="ECO:0000313" key="2">
    <source>
        <dbReference type="EMBL" id="GAA4686544.1"/>
    </source>
</evidence>
<dbReference type="SMART" id="SM00530">
    <property type="entry name" value="HTH_XRE"/>
    <property type="match status" value="1"/>
</dbReference>
<dbReference type="Proteomes" id="UP001501295">
    <property type="component" value="Unassembled WGS sequence"/>
</dbReference>
<name>A0ABP8WCE0_9MICO</name>
<dbReference type="EMBL" id="BAABLM010000012">
    <property type="protein sequence ID" value="GAA4686544.1"/>
    <property type="molecule type" value="Genomic_DNA"/>
</dbReference>
<accession>A0ABP8WCE0</accession>
<dbReference type="CDD" id="cd00093">
    <property type="entry name" value="HTH_XRE"/>
    <property type="match status" value="1"/>
</dbReference>
<comment type="caution">
    <text evidence="2">The sequence shown here is derived from an EMBL/GenBank/DDBJ whole genome shotgun (WGS) entry which is preliminary data.</text>
</comment>
<organism evidence="2 3">
    <name type="scientific">Frondihabitans cladoniiphilus</name>
    <dbReference type="NCBI Taxonomy" id="715785"/>
    <lineage>
        <taxon>Bacteria</taxon>
        <taxon>Bacillati</taxon>
        <taxon>Actinomycetota</taxon>
        <taxon>Actinomycetes</taxon>
        <taxon>Micrococcales</taxon>
        <taxon>Microbacteriaceae</taxon>
        <taxon>Frondihabitans</taxon>
    </lineage>
</organism>
<dbReference type="PROSITE" id="PS50943">
    <property type="entry name" value="HTH_CROC1"/>
    <property type="match status" value="1"/>
</dbReference>
<dbReference type="InterPro" id="IPR001387">
    <property type="entry name" value="Cro/C1-type_HTH"/>
</dbReference>
<feature type="domain" description="HTH cro/C1-type" evidence="1">
    <location>
        <begin position="21"/>
        <end position="73"/>
    </location>
</feature>